<reference evidence="1" key="1">
    <citation type="submission" date="2014-11" db="EMBL/GenBank/DDBJ databases">
        <authorList>
            <person name="Amaro Gonzalez C."/>
        </authorList>
    </citation>
    <scope>NUCLEOTIDE SEQUENCE</scope>
</reference>
<organism evidence="1">
    <name type="scientific">Anguilla anguilla</name>
    <name type="common">European freshwater eel</name>
    <name type="synonym">Muraena anguilla</name>
    <dbReference type="NCBI Taxonomy" id="7936"/>
    <lineage>
        <taxon>Eukaryota</taxon>
        <taxon>Metazoa</taxon>
        <taxon>Chordata</taxon>
        <taxon>Craniata</taxon>
        <taxon>Vertebrata</taxon>
        <taxon>Euteleostomi</taxon>
        <taxon>Actinopterygii</taxon>
        <taxon>Neopterygii</taxon>
        <taxon>Teleostei</taxon>
        <taxon>Anguilliformes</taxon>
        <taxon>Anguillidae</taxon>
        <taxon>Anguilla</taxon>
    </lineage>
</organism>
<dbReference type="EMBL" id="GBXM01020558">
    <property type="protein sequence ID" value="JAH88019.1"/>
    <property type="molecule type" value="Transcribed_RNA"/>
</dbReference>
<proteinExistence type="predicted"/>
<sequence length="77" mass="9051">MIEDPADDWTKIHEKQVNRKEKNMNVCSLENYSAKLEIFPPRSTTDKYLLYNISSTIYEIYLNCTFHTGMVFLHGCT</sequence>
<evidence type="ECO:0000313" key="1">
    <source>
        <dbReference type="EMBL" id="JAH88019.1"/>
    </source>
</evidence>
<name>A0A0E9WC98_ANGAN</name>
<protein>
    <submittedName>
        <fullName evidence="1">Uncharacterized protein</fullName>
    </submittedName>
</protein>
<reference evidence="1" key="2">
    <citation type="journal article" date="2015" name="Fish Shellfish Immunol.">
        <title>Early steps in the European eel (Anguilla anguilla)-Vibrio vulnificus interaction in the gills: Role of the RtxA13 toxin.</title>
        <authorList>
            <person name="Callol A."/>
            <person name="Pajuelo D."/>
            <person name="Ebbesson L."/>
            <person name="Teles M."/>
            <person name="MacKenzie S."/>
            <person name="Amaro C."/>
        </authorList>
    </citation>
    <scope>NUCLEOTIDE SEQUENCE</scope>
</reference>
<accession>A0A0E9WC98</accession>
<dbReference type="AlphaFoldDB" id="A0A0E9WC98"/>